<reference evidence="2 3" key="1">
    <citation type="submission" date="2020-04" db="EMBL/GenBank/DDBJ databases">
        <authorList>
            <person name="De Canck E."/>
        </authorList>
    </citation>
    <scope>NUCLEOTIDE SEQUENCE [LARGE SCALE GENOMIC DNA]</scope>
    <source>
        <strain evidence="2 3">LMG 28614</strain>
    </source>
</reference>
<feature type="region of interest" description="Disordered" evidence="1">
    <location>
        <begin position="61"/>
        <end position="91"/>
    </location>
</feature>
<evidence type="ECO:0000313" key="3">
    <source>
        <dbReference type="Proteomes" id="UP000494365"/>
    </source>
</evidence>
<feature type="compositionally biased region" description="Basic and acidic residues" evidence="1">
    <location>
        <begin position="68"/>
        <end position="86"/>
    </location>
</feature>
<accession>A0A6S7CBK4</accession>
<dbReference type="RefSeq" id="WP_175153138.1">
    <property type="nucleotide sequence ID" value="NZ_CADIKK010000041.1"/>
</dbReference>
<dbReference type="AlphaFoldDB" id="A0A6S7CBK4"/>
<sequence length="103" mass="11428">MTSDNDEMRPALTVRGLIEHLNSLPADARVIVEGYEGGFDDVLGAQLRPIIANGGYREQEGFGGSRYLPRDNGMEGEHTEASATERDDPDYEEAVYLEARRAR</sequence>
<organism evidence="2 3">
    <name type="scientific">Paraburkholderia ultramafica</name>
    <dbReference type="NCBI Taxonomy" id="1544867"/>
    <lineage>
        <taxon>Bacteria</taxon>
        <taxon>Pseudomonadati</taxon>
        <taxon>Pseudomonadota</taxon>
        <taxon>Betaproteobacteria</taxon>
        <taxon>Burkholderiales</taxon>
        <taxon>Burkholderiaceae</taxon>
        <taxon>Paraburkholderia</taxon>
    </lineage>
</organism>
<keyword evidence="3" id="KW-1185">Reference proteome</keyword>
<proteinExistence type="predicted"/>
<protein>
    <submittedName>
        <fullName evidence="2">Uncharacterized protein</fullName>
    </submittedName>
</protein>
<gene>
    <name evidence="2" type="ORF">LMG28614_06197</name>
</gene>
<evidence type="ECO:0000256" key="1">
    <source>
        <dbReference type="SAM" id="MobiDB-lite"/>
    </source>
</evidence>
<dbReference type="Proteomes" id="UP000494365">
    <property type="component" value="Unassembled WGS sequence"/>
</dbReference>
<name>A0A6S7CBK4_9BURK</name>
<dbReference type="EMBL" id="CADIKK010000041">
    <property type="protein sequence ID" value="CAB3805388.1"/>
    <property type="molecule type" value="Genomic_DNA"/>
</dbReference>
<evidence type="ECO:0000313" key="2">
    <source>
        <dbReference type="EMBL" id="CAB3805388.1"/>
    </source>
</evidence>